<gene>
    <name evidence="1" type="ORF">PIB30_047255</name>
</gene>
<proteinExistence type="predicted"/>
<evidence type="ECO:0000313" key="2">
    <source>
        <dbReference type="Proteomes" id="UP001341840"/>
    </source>
</evidence>
<reference evidence="1 2" key="1">
    <citation type="journal article" date="2023" name="Plants (Basel)">
        <title>Bridging the Gap: Combining Genomics and Transcriptomics Approaches to Understand Stylosanthes scabra, an Orphan Legume from the Brazilian Caatinga.</title>
        <authorList>
            <person name="Ferreira-Neto J.R.C."/>
            <person name="da Silva M.D."/>
            <person name="Binneck E."/>
            <person name="de Melo N.F."/>
            <person name="da Silva R.H."/>
            <person name="de Melo A.L.T.M."/>
            <person name="Pandolfi V."/>
            <person name="Bustamante F.O."/>
            <person name="Brasileiro-Vidal A.C."/>
            <person name="Benko-Iseppon A.M."/>
        </authorList>
    </citation>
    <scope>NUCLEOTIDE SEQUENCE [LARGE SCALE GENOMIC DNA]</scope>
    <source>
        <tissue evidence="1">Leaves</tissue>
    </source>
</reference>
<accession>A0ABU6ZFF7</accession>
<evidence type="ECO:0008006" key="3">
    <source>
        <dbReference type="Google" id="ProtNLM"/>
    </source>
</evidence>
<sequence length="109" mass="12499">MKGGLVVCDSIDEATLLGLQEGLQFLIEEANLRENDFVVMCGCKDIVRWIKGEKATACNRRFLRNRTASLISLFSGVMLEHVQEKDFKALRQWKLMANAENGTWCKWFI</sequence>
<keyword evidence="2" id="KW-1185">Reference proteome</keyword>
<name>A0ABU6ZFF7_9FABA</name>
<protein>
    <recommendedName>
        <fullName evidence="3">RNase H type-1 domain-containing protein</fullName>
    </recommendedName>
</protein>
<evidence type="ECO:0000313" key="1">
    <source>
        <dbReference type="EMBL" id="MED6220693.1"/>
    </source>
</evidence>
<comment type="caution">
    <text evidence="1">The sequence shown here is derived from an EMBL/GenBank/DDBJ whole genome shotgun (WGS) entry which is preliminary data.</text>
</comment>
<organism evidence="1 2">
    <name type="scientific">Stylosanthes scabra</name>
    <dbReference type="NCBI Taxonomy" id="79078"/>
    <lineage>
        <taxon>Eukaryota</taxon>
        <taxon>Viridiplantae</taxon>
        <taxon>Streptophyta</taxon>
        <taxon>Embryophyta</taxon>
        <taxon>Tracheophyta</taxon>
        <taxon>Spermatophyta</taxon>
        <taxon>Magnoliopsida</taxon>
        <taxon>eudicotyledons</taxon>
        <taxon>Gunneridae</taxon>
        <taxon>Pentapetalae</taxon>
        <taxon>rosids</taxon>
        <taxon>fabids</taxon>
        <taxon>Fabales</taxon>
        <taxon>Fabaceae</taxon>
        <taxon>Papilionoideae</taxon>
        <taxon>50 kb inversion clade</taxon>
        <taxon>dalbergioids sensu lato</taxon>
        <taxon>Dalbergieae</taxon>
        <taxon>Pterocarpus clade</taxon>
        <taxon>Stylosanthes</taxon>
    </lineage>
</organism>
<dbReference type="Proteomes" id="UP001341840">
    <property type="component" value="Unassembled WGS sequence"/>
</dbReference>
<dbReference type="EMBL" id="JASCZI010272161">
    <property type="protein sequence ID" value="MED6220693.1"/>
    <property type="molecule type" value="Genomic_DNA"/>
</dbReference>